<dbReference type="Proteomes" id="UP000019380">
    <property type="component" value="Unassembled WGS sequence"/>
</dbReference>
<evidence type="ECO:0000313" key="2">
    <source>
        <dbReference type="Proteomes" id="UP000019380"/>
    </source>
</evidence>
<comment type="caution">
    <text evidence="1">The sequence shown here is derived from an EMBL/GenBank/DDBJ whole genome shotgun (WGS) entry which is preliminary data.</text>
</comment>
<accession>W6PAJ1</accession>
<organism evidence="1 2">
    <name type="scientific">Bacteroides xylanisolvens SD CC 1b</name>
    <dbReference type="NCBI Taxonomy" id="702447"/>
    <lineage>
        <taxon>Bacteria</taxon>
        <taxon>Pseudomonadati</taxon>
        <taxon>Bacteroidota</taxon>
        <taxon>Bacteroidia</taxon>
        <taxon>Bacteroidales</taxon>
        <taxon>Bacteroidaceae</taxon>
        <taxon>Bacteroides</taxon>
    </lineage>
</organism>
<gene>
    <name evidence="1" type="ORF">BN890_25130</name>
</gene>
<proteinExistence type="predicted"/>
<protein>
    <submittedName>
        <fullName evidence="1">Uncharacterized protein</fullName>
    </submittedName>
</protein>
<evidence type="ECO:0000313" key="1">
    <source>
        <dbReference type="EMBL" id="CDM04927.1"/>
    </source>
</evidence>
<dbReference type="EMBL" id="CBXG010000029">
    <property type="protein sequence ID" value="CDM04927.1"/>
    <property type="molecule type" value="Genomic_DNA"/>
</dbReference>
<dbReference type="AlphaFoldDB" id="W6PAJ1"/>
<reference evidence="1 2" key="1">
    <citation type="submission" date="2013-12" db="EMBL/GenBank/DDBJ databases">
        <title>Improved hybrid genome assemblies of Bacteroides xylanisolvens SD CC 1b and Bacteroides xylanisolvens SD CC 2a using Illumina and 454 Sequencing.</title>
        <authorList>
            <person name="Ramaraj T."/>
            <person name="Sundararajan A."/>
            <person name="Mudge J."/>
            <person name="Schilkey F.D."/>
            <person name="Delvecchio V."/>
            <person name="Donlon M."/>
            <person name="Ziemer C."/>
        </authorList>
    </citation>
    <scope>NUCLEOTIDE SEQUENCE [LARGE SCALE GENOMIC DNA]</scope>
</reference>
<sequence length="47" mass="5542">MIHIGLCSDVDYTRRETFDFSYKHIASLELSVSCVLLKEFLDFRELT</sequence>
<name>W6PAJ1_9BACE</name>